<protein>
    <submittedName>
        <fullName evidence="4 5">Universal stress protein</fullName>
    </submittedName>
    <submittedName>
        <fullName evidence="3">UspA domain protein</fullName>
    </submittedName>
</protein>
<reference evidence="3 6" key="1">
    <citation type="submission" date="2014-12" db="EMBL/GenBank/DDBJ databases">
        <title>The genome sequence of Methanohalophilus portucalensis strain FDF1.</title>
        <authorList>
            <person name="Lai M.-C."/>
            <person name="Lai S.-J."/>
        </authorList>
    </citation>
    <scope>NUCLEOTIDE SEQUENCE [LARGE SCALE GENOMIC DNA]</scope>
    <source>
        <strain evidence="3 6">FDF-1</strain>
    </source>
</reference>
<dbReference type="AlphaFoldDB" id="A0A1L9C6K7"/>
<reference evidence="4 8" key="4">
    <citation type="submission" date="2018-10" db="EMBL/GenBank/DDBJ databases">
        <title>Cultivation of a novel Methanohalophilus strain from Kebrit Deep of the Red Sea and a genomic comparison of members of the genus Methanohalophilus.</title>
        <authorList>
            <person name="Guan Y."/>
            <person name="Ngugi D.K."/>
            <person name="Stingl U."/>
        </authorList>
    </citation>
    <scope>NUCLEOTIDE SEQUENCE [LARGE SCALE GENOMIC DNA]</scope>
    <source>
        <strain evidence="4 8">DSM 7471</strain>
    </source>
</reference>
<dbReference type="PANTHER" id="PTHR46268">
    <property type="entry name" value="STRESS RESPONSE PROTEIN NHAX"/>
    <property type="match status" value="1"/>
</dbReference>
<evidence type="ECO:0000313" key="6">
    <source>
        <dbReference type="Proteomes" id="UP000185713"/>
    </source>
</evidence>
<dbReference type="PRINTS" id="PR01438">
    <property type="entry name" value="UNVRSLSTRESS"/>
</dbReference>
<feature type="domain" description="UspA" evidence="2">
    <location>
        <begin position="5"/>
        <end position="145"/>
    </location>
</feature>
<evidence type="ECO:0000259" key="2">
    <source>
        <dbReference type="Pfam" id="PF00582"/>
    </source>
</evidence>
<dbReference type="EMBL" id="RJJH01000001">
    <property type="protein sequence ID" value="RNI13063.1"/>
    <property type="molecule type" value="Genomic_DNA"/>
</dbReference>
<dbReference type="Pfam" id="PF00582">
    <property type="entry name" value="Usp"/>
    <property type="match status" value="1"/>
</dbReference>
<dbReference type="RefSeq" id="WP_072359478.1">
    <property type="nucleotide sequence ID" value="NZ_FXBN01000001.1"/>
</dbReference>
<dbReference type="EMBL" id="FXBN01000001">
    <property type="protein sequence ID" value="SMH31042.1"/>
    <property type="molecule type" value="Genomic_DNA"/>
</dbReference>
<dbReference type="EMBL" id="JWTK01000002">
    <property type="protein sequence ID" value="OJH50155.1"/>
    <property type="molecule type" value="Genomic_DNA"/>
</dbReference>
<dbReference type="Proteomes" id="UP000278252">
    <property type="component" value="Unassembled WGS sequence"/>
</dbReference>
<name>A0A1L9C6K7_9EURY</name>
<dbReference type="PIRSF" id="PIRSF006276">
    <property type="entry name" value="UspA"/>
    <property type="match status" value="1"/>
</dbReference>
<evidence type="ECO:0000313" key="4">
    <source>
        <dbReference type="EMBL" id="RNI13063.1"/>
    </source>
</evidence>
<dbReference type="Proteomes" id="UP000193969">
    <property type="component" value="Unassembled WGS sequence"/>
</dbReference>
<gene>
    <name evidence="4" type="ORF">EFE41_00275</name>
    <name evidence="3" type="ORF">MPF_0950</name>
    <name evidence="5" type="ORF">SAMN06264941_0398</name>
</gene>
<dbReference type="SUPFAM" id="SSF52402">
    <property type="entry name" value="Adenine nucleotide alpha hydrolases-like"/>
    <property type="match status" value="1"/>
</dbReference>
<dbReference type="InterPro" id="IPR006015">
    <property type="entry name" value="Universal_stress_UspA"/>
</dbReference>
<sequence>MSTEIEKIMIATDGSENVKNAVSWGIELAKATGAKVKAVYVLPPVSVSIATRGERWADSLRNHLKDEGKSATEYVVDTGKKADVEVEPIIIEGNPADGIVRFATENGIDLIVMGTLGRTGISHLLLGSVAENVVRHSKTQVLVVP</sequence>
<dbReference type="Proteomes" id="UP000185713">
    <property type="component" value="Unassembled WGS sequence"/>
</dbReference>
<evidence type="ECO:0000256" key="1">
    <source>
        <dbReference type="ARBA" id="ARBA00008791"/>
    </source>
</evidence>
<evidence type="ECO:0000313" key="8">
    <source>
        <dbReference type="Proteomes" id="UP000278252"/>
    </source>
</evidence>
<reference evidence="7" key="2">
    <citation type="submission" date="2017-04" db="EMBL/GenBank/DDBJ databases">
        <authorList>
            <person name="Varghese N."/>
            <person name="Submissions S."/>
        </authorList>
    </citation>
    <scope>NUCLEOTIDE SEQUENCE [LARGE SCALE GENOMIC DNA]</scope>
    <source>
        <strain evidence="7">FDF-1</strain>
    </source>
</reference>
<evidence type="ECO:0000313" key="7">
    <source>
        <dbReference type="Proteomes" id="UP000193969"/>
    </source>
</evidence>
<organism evidence="3 6">
    <name type="scientific">Methanohalophilus portucalensis FDF-1</name>
    <dbReference type="NCBI Taxonomy" id="523843"/>
    <lineage>
        <taxon>Archaea</taxon>
        <taxon>Methanobacteriati</taxon>
        <taxon>Methanobacteriota</taxon>
        <taxon>Stenosarchaea group</taxon>
        <taxon>Methanomicrobia</taxon>
        <taxon>Methanosarcinales</taxon>
        <taxon>Methanosarcinaceae</taxon>
        <taxon>Methanohalophilus</taxon>
    </lineage>
</organism>
<keyword evidence="7" id="KW-1185">Reference proteome</keyword>
<dbReference type="OrthoDB" id="105697at2157"/>
<proteinExistence type="inferred from homology"/>
<dbReference type="InterPro" id="IPR006016">
    <property type="entry name" value="UspA"/>
</dbReference>
<dbReference type="PANTHER" id="PTHR46268:SF24">
    <property type="entry name" value="UNIVERSAL STRESS PROTEIN"/>
    <property type="match status" value="1"/>
</dbReference>
<dbReference type="STRING" id="523843.SAMN06264941_0398"/>
<accession>A0A1L9C6K7</accession>
<reference evidence="5" key="3">
    <citation type="submission" date="2017-04" db="EMBL/GenBank/DDBJ databases">
        <authorList>
            <person name="Afonso C.L."/>
            <person name="Miller P.J."/>
            <person name="Scott M.A."/>
            <person name="Spackman E."/>
            <person name="Goraichik I."/>
            <person name="Dimitrov K.M."/>
            <person name="Suarez D.L."/>
            <person name="Swayne D.E."/>
        </authorList>
    </citation>
    <scope>NUCLEOTIDE SEQUENCE [LARGE SCALE GENOMIC DNA]</scope>
    <source>
        <strain evidence="5">FDF-1</strain>
    </source>
</reference>
<dbReference type="Gene3D" id="3.40.50.620">
    <property type="entry name" value="HUPs"/>
    <property type="match status" value="1"/>
</dbReference>
<evidence type="ECO:0000313" key="5">
    <source>
        <dbReference type="EMBL" id="SMH31042.1"/>
    </source>
</evidence>
<dbReference type="CDD" id="cd00293">
    <property type="entry name" value="USP-like"/>
    <property type="match status" value="1"/>
</dbReference>
<evidence type="ECO:0000313" key="3">
    <source>
        <dbReference type="EMBL" id="OJH50155.1"/>
    </source>
</evidence>
<dbReference type="InterPro" id="IPR014729">
    <property type="entry name" value="Rossmann-like_a/b/a_fold"/>
</dbReference>
<comment type="similarity">
    <text evidence="1">Belongs to the universal stress protein A family.</text>
</comment>